<evidence type="ECO:0000256" key="7">
    <source>
        <dbReference type="SAM" id="MobiDB-lite"/>
    </source>
</evidence>
<dbReference type="AlphaFoldDB" id="A0A1H8K172"/>
<dbReference type="GO" id="GO:0008270">
    <property type="term" value="F:zinc ion binding"/>
    <property type="evidence" value="ECO:0007669"/>
    <property type="project" value="InterPro"/>
</dbReference>
<keyword evidence="10" id="KW-1185">Reference proteome</keyword>
<evidence type="ECO:0000313" key="9">
    <source>
        <dbReference type="EMBL" id="SEN86178.1"/>
    </source>
</evidence>
<dbReference type="GO" id="GO:0016491">
    <property type="term" value="F:oxidoreductase activity"/>
    <property type="evidence" value="ECO:0007669"/>
    <property type="project" value="UniProtKB-KW"/>
</dbReference>
<dbReference type="InterPro" id="IPR002328">
    <property type="entry name" value="ADH_Zn_CS"/>
</dbReference>
<evidence type="ECO:0000256" key="3">
    <source>
        <dbReference type="ARBA" id="ARBA00022723"/>
    </source>
</evidence>
<evidence type="ECO:0000256" key="1">
    <source>
        <dbReference type="ARBA" id="ARBA00001947"/>
    </source>
</evidence>
<evidence type="ECO:0000313" key="10">
    <source>
        <dbReference type="Proteomes" id="UP000181951"/>
    </source>
</evidence>
<comment type="similarity">
    <text evidence="2 6">Belongs to the zinc-containing alcohol dehydrogenase family.</text>
</comment>
<dbReference type="InterPro" id="IPR011032">
    <property type="entry name" value="GroES-like_sf"/>
</dbReference>
<dbReference type="RefSeq" id="WP_069466172.1">
    <property type="nucleotide sequence ID" value="NZ_FODD01000011.1"/>
</dbReference>
<keyword evidence="5" id="KW-0560">Oxidoreductase</keyword>
<dbReference type="Pfam" id="PF08240">
    <property type="entry name" value="ADH_N"/>
    <property type="match status" value="1"/>
</dbReference>
<accession>A0A1H8K172</accession>
<evidence type="ECO:0000259" key="8">
    <source>
        <dbReference type="SMART" id="SM00829"/>
    </source>
</evidence>
<evidence type="ECO:0000256" key="5">
    <source>
        <dbReference type="ARBA" id="ARBA00023002"/>
    </source>
</evidence>
<keyword evidence="3 6" id="KW-0479">Metal-binding</keyword>
<protein>
    <submittedName>
        <fullName evidence="9">Alcohol dehydrogenase</fullName>
    </submittedName>
</protein>
<evidence type="ECO:0000256" key="4">
    <source>
        <dbReference type="ARBA" id="ARBA00022833"/>
    </source>
</evidence>
<sequence>MKALVFNGPGRSSWQDARDPAVQDPADAIVRVEATTICGTDLHILAGDVPDVPPGTVLGHEAVGRVVETGSAVRAVRPGDRVLVSCISGCGRCRFCREAAYGQCTEGGGWILGHRIDGTQAEFVRVPFADMSLYSLPESVPARDAVLLSDIFPTAYEVGVLKGRVRPGDTVVVVGAGPIGLAAIAGAQLFSPSRIVAVDPAAIRLEAAKALGADAIATPAEAEPLVADLTGGLGADVVIEAVGLPESFEQCTRMVRPGGRLANVGVHGGPATLHLEDAWFRNLTITTGLVDASSTATLLQMLTDRRLPVAALVTHTFELGQMEEAYDIFARAADTGALKVILGEPQHDELTLRTAA</sequence>
<dbReference type="OrthoDB" id="241504at2"/>
<keyword evidence="4 6" id="KW-0862">Zinc</keyword>
<dbReference type="InterPro" id="IPR036291">
    <property type="entry name" value="NAD(P)-bd_dom_sf"/>
</dbReference>
<dbReference type="PANTHER" id="PTHR42813:SF4">
    <property type="entry name" value="NADP-DEPENDENT ISOPROPANOL DEHYDROGENASE"/>
    <property type="match status" value="1"/>
</dbReference>
<gene>
    <name evidence="9" type="ORF">SAMN05216267_1011140</name>
</gene>
<organism evidence="9 10">
    <name type="scientific">Actinacidiphila rubida</name>
    <dbReference type="NCBI Taxonomy" id="310780"/>
    <lineage>
        <taxon>Bacteria</taxon>
        <taxon>Bacillati</taxon>
        <taxon>Actinomycetota</taxon>
        <taxon>Actinomycetes</taxon>
        <taxon>Kitasatosporales</taxon>
        <taxon>Streptomycetaceae</taxon>
        <taxon>Actinacidiphila</taxon>
    </lineage>
</organism>
<evidence type="ECO:0000256" key="2">
    <source>
        <dbReference type="ARBA" id="ARBA00008072"/>
    </source>
</evidence>
<dbReference type="InterPro" id="IPR020843">
    <property type="entry name" value="ER"/>
</dbReference>
<dbReference type="SUPFAM" id="SSF51735">
    <property type="entry name" value="NAD(P)-binding Rossmann-fold domains"/>
    <property type="match status" value="1"/>
</dbReference>
<dbReference type="InterPro" id="IPR013154">
    <property type="entry name" value="ADH-like_N"/>
</dbReference>
<dbReference type="InterPro" id="IPR013149">
    <property type="entry name" value="ADH-like_C"/>
</dbReference>
<proteinExistence type="inferred from homology"/>
<reference evidence="9 10" key="1">
    <citation type="submission" date="2016-10" db="EMBL/GenBank/DDBJ databases">
        <authorList>
            <person name="de Groot N.N."/>
        </authorList>
    </citation>
    <scope>NUCLEOTIDE SEQUENCE [LARGE SCALE GENOMIC DNA]</scope>
    <source>
        <strain evidence="9 10">CGMCC 4.2026</strain>
    </source>
</reference>
<dbReference type="Proteomes" id="UP000181951">
    <property type="component" value="Unassembled WGS sequence"/>
</dbReference>
<feature type="domain" description="Enoyl reductase (ER)" evidence="8">
    <location>
        <begin position="10"/>
        <end position="342"/>
    </location>
</feature>
<dbReference type="SMART" id="SM00829">
    <property type="entry name" value="PKS_ER"/>
    <property type="match status" value="1"/>
</dbReference>
<name>A0A1H8K172_9ACTN</name>
<dbReference type="Pfam" id="PF00107">
    <property type="entry name" value="ADH_zinc_N"/>
    <property type="match status" value="1"/>
</dbReference>
<dbReference type="PANTHER" id="PTHR42813">
    <property type="entry name" value="ZINC-TYPE ALCOHOL DEHYDROGENASE-LIKE"/>
    <property type="match status" value="1"/>
</dbReference>
<comment type="cofactor">
    <cofactor evidence="1 6">
        <name>Zn(2+)</name>
        <dbReference type="ChEBI" id="CHEBI:29105"/>
    </cofactor>
</comment>
<feature type="region of interest" description="Disordered" evidence="7">
    <location>
        <begin position="1"/>
        <end position="20"/>
    </location>
</feature>
<dbReference type="Gene3D" id="3.40.50.720">
    <property type="entry name" value="NAD(P)-binding Rossmann-like Domain"/>
    <property type="match status" value="1"/>
</dbReference>
<evidence type="ECO:0000256" key="6">
    <source>
        <dbReference type="RuleBase" id="RU361277"/>
    </source>
</evidence>
<dbReference type="Gene3D" id="3.90.180.10">
    <property type="entry name" value="Medium-chain alcohol dehydrogenases, catalytic domain"/>
    <property type="match status" value="1"/>
</dbReference>
<dbReference type="STRING" id="310780.SAMN05216267_1011140"/>
<dbReference type="EMBL" id="FODD01000011">
    <property type="protein sequence ID" value="SEN86178.1"/>
    <property type="molecule type" value="Genomic_DNA"/>
</dbReference>
<dbReference type="PROSITE" id="PS00059">
    <property type="entry name" value="ADH_ZINC"/>
    <property type="match status" value="1"/>
</dbReference>
<dbReference type="SUPFAM" id="SSF50129">
    <property type="entry name" value="GroES-like"/>
    <property type="match status" value="1"/>
</dbReference>